<keyword evidence="7" id="KW-0695">RNA-directed DNA polymerase</keyword>
<sequence length="127" mass="14808">METGIIQPSHSPFSSPVVLVKKKDSSWRMCDKFPIPLVEELLDELHGSTIFSKIDLRLGYYQIRMHEGDVHKTALRTHKGHYEFLVMPFGLTNAPSTFQGLMNEVFRPHLRKFVLVFFDDILHYLTF</sequence>
<reference evidence="9 10" key="1">
    <citation type="submission" date="2017-11" db="EMBL/GenBank/DDBJ databases">
        <title>De-novo sequencing of pomegranate (Punica granatum L.) genome.</title>
        <authorList>
            <person name="Akparov Z."/>
            <person name="Amiraslanov A."/>
            <person name="Hajiyeva S."/>
            <person name="Abbasov M."/>
            <person name="Kaur K."/>
            <person name="Hamwieh A."/>
            <person name="Solovyev V."/>
            <person name="Salamov A."/>
            <person name="Braich B."/>
            <person name="Kosarev P."/>
            <person name="Mahmoud A."/>
            <person name="Hajiyev E."/>
            <person name="Babayeva S."/>
            <person name="Izzatullayeva V."/>
            <person name="Mammadov A."/>
            <person name="Mammadov A."/>
            <person name="Sharifova S."/>
            <person name="Ojaghi J."/>
            <person name="Eynullazada K."/>
            <person name="Bayramov B."/>
            <person name="Abdulazimova A."/>
            <person name="Shahmuradov I."/>
        </authorList>
    </citation>
    <scope>NUCLEOTIDE SEQUENCE [LARGE SCALE GENOMIC DNA]</scope>
    <source>
        <strain evidence="10">cv. AG2017</strain>
        <tissue evidence="9">Leaf</tissue>
    </source>
</reference>
<dbReference type="AlphaFoldDB" id="A0A2I0JM34"/>
<dbReference type="Gene3D" id="3.10.10.10">
    <property type="entry name" value="HIV Type 1 Reverse Transcriptase, subunit A, domain 1"/>
    <property type="match status" value="1"/>
</dbReference>
<keyword evidence="3" id="KW-0548">Nucleotidyltransferase</keyword>
<evidence type="ECO:0000256" key="7">
    <source>
        <dbReference type="ARBA" id="ARBA00022918"/>
    </source>
</evidence>
<dbReference type="Pfam" id="PF00078">
    <property type="entry name" value="RVT_1"/>
    <property type="match status" value="1"/>
</dbReference>
<feature type="domain" description="Reverse transcriptase" evidence="8">
    <location>
        <begin position="1"/>
        <end position="127"/>
    </location>
</feature>
<dbReference type="GO" id="GO:0006508">
    <property type="term" value="P:proteolysis"/>
    <property type="evidence" value="ECO:0007669"/>
    <property type="project" value="UniProtKB-KW"/>
</dbReference>
<evidence type="ECO:0000256" key="6">
    <source>
        <dbReference type="ARBA" id="ARBA00022801"/>
    </source>
</evidence>
<gene>
    <name evidence="9" type="ORF">CRG98_022290</name>
</gene>
<evidence type="ECO:0000256" key="1">
    <source>
        <dbReference type="ARBA" id="ARBA00022670"/>
    </source>
</evidence>
<dbReference type="GO" id="GO:0008233">
    <property type="term" value="F:peptidase activity"/>
    <property type="evidence" value="ECO:0007669"/>
    <property type="project" value="UniProtKB-KW"/>
</dbReference>
<accession>A0A2I0JM34</accession>
<dbReference type="FunFam" id="3.10.10.10:FF:000007">
    <property type="entry name" value="Retrovirus-related Pol polyprotein from transposon 17.6-like Protein"/>
    <property type="match status" value="1"/>
</dbReference>
<dbReference type="PANTHER" id="PTHR24559">
    <property type="entry name" value="TRANSPOSON TY3-I GAG-POL POLYPROTEIN"/>
    <property type="match status" value="1"/>
</dbReference>
<dbReference type="InterPro" id="IPR043502">
    <property type="entry name" value="DNA/RNA_pol_sf"/>
</dbReference>
<dbReference type="CDD" id="cd01647">
    <property type="entry name" value="RT_LTR"/>
    <property type="match status" value="1"/>
</dbReference>
<name>A0A2I0JM34_PUNGR</name>
<keyword evidence="6" id="KW-0378">Hydrolase</keyword>
<dbReference type="PANTHER" id="PTHR24559:SF450">
    <property type="entry name" value="RNA-DIRECTED DNA POLYMERASE HOMOLOG"/>
    <property type="match status" value="1"/>
</dbReference>
<dbReference type="InterPro" id="IPR053134">
    <property type="entry name" value="RNA-dir_DNA_polymerase"/>
</dbReference>
<dbReference type="GO" id="GO:0003964">
    <property type="term" value="F:RNA-directed DNA polymerase activity"/>
    <property type="evidence" value="ECO:0007669"/>
    <property type="project" value="UniProtKB-KW"/>
</dbReference>
<dbReference type="PROSITE" id="PS50878">
    <property type="entry name" value="RT_POL"/>
    <property type="match status" value="1"/>
</dbReference>
<keyword evidence="2" id="KW-0808">Transferase</keyword>
<dbReference type="EMBL" id="PGOL01001512">
    <property type="protein sequence ID" value="PKI57345.1"/>
    <property type="molecule type" value="Genomic_DNA"/>
</dbReference>
<evidence type="ECO:0000313" key="9">
    <source>
        <dbReference type="EMBL" id="PKI57345.1"/>
    </source>
</evidence>
<evidence type="ECO:0000256" key="2">
    <source>
        <dbReference type="ARBA" id="ARBA00022679"/>
    </source>
</evidence>
<dbReference type="SUPFAM" id="SSF56672">
    <property type="entry name" value="DNA/RNA polymerases"/>
    <property type="match status" value="1"/>
</dbReference>
<evidence type="ECO:0000259" key="8">
    <source>
        <dbReference type="PROSITE" id="PS50878"/>
    </source>
</evidence>
<evidence type="ECO:0000256" key="3">
    <source>
        <dbReference type="ARBA" id="ARBA00022695"/>
    </source>
</evidence>
<keyword evidence="4" id="KW-0540">Nuclease</keyword>
<evidence type="ECO:0000256" key="5">
    <source>
        <dbReference type="ARBA" id="ARBA00022759"/>
    </source>
</evidence>
<organism evidence="9 10">
    <name type="scientific">Punica granatum</name>
    <name type="common">Pomegranate</name>
    <dbReference type="NCBI Taxonomy" id="22663"/>
    <lineage>
        <taxon>Eukaryota</taxon>
        <taxon>Viridiplantae</taxon>
        <taxon>Streptophyta</taxon>
        <taxon>Embryophyta</taxon>
        <taxon>Tracheophyta</taxon>
        <taxon>Spermatophyta</taxon>
        <taxon>Magnoliopsida</taxon>
        <taxon>eudicotyledons</taxon>
        <taxon>Gunneridae</taxon>
        <taxon>Pentapetalae</taxon>
        <taxon>rosids</taxon>
        <taxon>malvids</taxon>
        <taxon>Myrtales</taxon>
        <taxon>Lythraceae</taxon>
        <taxon>Punica</taxon>
    </lineage>
</organism>
<dbReference type="Proteomes" id="UP000233551">
    <property type="component" value="Unassembled WGS sequence"/>
</dbReference>
<protein>
    <recommendedName>
        <fullName evidence="8">Reverse transcriptase domain-containing protein</fullName>
    </recommendedName>
</protein>
<keyword evidence="5" id="KW-0255">Endonuclease</keyword>
<comment type="caution">
    <text evidence="9">The sequence shown here is derived from an EMBL/GenBank/DDBJ whole genome shotgun (WGS) entry which is preliminary data.</text>
</comment>
<dbReference type="STRING" id="22663.A0A2I0JM34"/>
<evidence type="ECO:0000256" key="4">
    <source>
        <dbReference type="ARBA" id="ARBA00022722"/>
    </source>
</evidence>
<dbReference type="GO" id="GO:0004519">
    <property type="term" value="F:endonuclease activity"/>
    <property type="evidence" value="ECO:0007669"/>
    <property type="project" value="UniProtKB-KW"/>
</dbReference>
<keyword evidence="1" id="KW-0645">Protease</keyword>
<dbReference type="InterPro" id="IPR000477">
    <property type="entry name" value="RT_dom"/>
</dbReference>
<proteinExistence type="predicted"/>
<evidence type="ECO:0000313" key="10">
    <source>
        <dbReference type="Proteomes" id="UP000233551"/>
    </source>
</evidence>
<keyword evidence="10" id="KW-1185">Reference proteome</keyword>